<evidence type="ECO:0000256" key="1">
    <source>
        <dbReference type="ARBA" id="ARBA00004141"/>
    </source>
</evidence>
<comment type="caution">
    <text evidence="6">The sequence shown here is derived from an EMBL/GenBank/DDBJ whole genome shotgun (WGS) entry which is preliminary data.</text>
</comment>
<dbReference type="Pfam" id="PF00335">
    <property type="entry name" value="Tetraspanin"/>
    <property type="match status" value="1"/>
</dbReference>
<feature type="transmembrane region" description="Helical" evidence="5">
    <location>
        <begin position="45"/>
        <end position="67"/>
    </location>
</feature>
<evidence type="ECO:0000256" key="3">
    <source>
        <dbReference type="ARBA" id="ARBA00022989"/>
    </source>
</evidence>
<evidence type="ECO:0000313" key="7">
    <source>
        <dbReference type="Proteomes" id="UP000591131"/>
    </source>
</evidence>
<keyword evidence="2 5" id="KW-0812">Transmembrane</keyword>
<evidence type="ECO:0000256" key="2">
    <source>
        <dbReference type="ARBA" id="ARBA00022692"/>
    </source>
</evidence>
<evidence type="ECO:0000313" key="6">
    <source>
        <dbReference type="EMBL" id="KAF4670713.1"/>
    </source>
</evidence>
<keyword evidence="7" id="KW-1185">Reference proteome</keyword>
<protein>
    <submittedName>
        <fullName evidence="6">Uncharacterized protein</fullName>
    </submittedName>
</protein>
<gene>
    <name evidence="6" type="ORF">FOL47_001862</name>
</gene>
<feature type="transmembrane region" description="Helical" evidence="5">
    <location>
        <begin position="12"/>
        <end position="33"/>
    </location>
</feature>
<dbReference type="PRINTS" id="PR00259">
    <property type="entry name" value="TMFOUR"/>
</dbReference>
<name>A0A7J6MGL5_PERCH</name>
<evidence type="ECO:0000256" key="5">
    <source>
        <dbReference type="SAM" id="Phobius"/>
    </source>
</evidence>
<reference evidence="6 7" key="1">
    <citation type="submission" date="2020-04" db="EMBL/GenBank/DDBJ databases">
        <title>Perkinsus chesapeaki whole genome sequence.</title>
        <authorList>
            <person name="Bogema D.R."/>
        </authorList>
    </citation>
    <scope>NUCLEOTIDE SEQUENCE [LARGE SCALE GENOMIC DNA]</scope>
    <source>
        <strain evidence="6">ATCC PRA-425</strain>
    </source>
</reference>
<proteinExistence type="predicted"/>
<dbReference type="OrthoDB" id="437642at2759"/>
<accession>A0A7J6MGL5</accession>
<dbReference type="AlphaFoldDB" id="A0A7J6MGL5"/>
<feature type="transmembrane region" description="Helical" evidence="5">
    <location>
        <begin position="231"/>
        <end position="251"/>
    </location>
</feature>
<dbReference type="EMBL" id="JAAPAO010000147">
    <property type="protein sequence ID" value="KAF4670713.1"/>
    <property type="molecule type" value="Genomic_DNA"/>
</dbReference>
<feature type="transmembrane region" description="Helical" evidence="5">
    <location>
        <begin position="74"/>
        <end position="101"/>
    </location>
</feature>
<keyword evidence="3 5" id="KW-1133">Transmembrane helix</keyword>
<dbReference type="Proteomes" id="UP000591131">
    <property type="component" value="Unassembled WGS sequence"/>
</dbReference>
<organism evidence="6 7">
    <name type="scientific">Perkinsus chesapeaki</name>
    <name type="common">Clam parasite</name>
    <name type="synonym">Perkinsus andrewsi</name>
    <dbReference type="NCBI Taxonomy" id="330153"/>
    <lineage>
        <taxon>Eukaryota</taxon>
        <taxon>Sar</taxon>
        <taxon>Alveolata</taxon>
        <taxon>Perkinsozoa</taxon>
        <taxon>Perkinsea</taxon>
        <taxon>Perkinsida</taxon>
        <taxon>Perkinsidae</taxon>
        <taxon>Perkinsus</taxon>
    </lineage>
</organism>
<dbReference type="InterPro" id="IPR018499">
    <property type="entry name" value="Tetraspanin/Peripherin"/>
</dbReference>
<evidence type="ECO:0000256" key="4">
    <source>
        <dbReference type="ARBA" id="ARBA00023136"/>
    </source>
</evidence>
<dbReference type="GO" id="GO:0016020">
    <property type="term" value="C:membrane"/>
    <property type="evidence" value="ECO:0007669"/>
    <property type="project" value="UniProtKB-SubCell"/>
</dbReference>
<comment type="subcellular location">
    <subcellularLocation>
        <location evidence="1">Membrane</location>
        <topology evidence="1">Multi-pass membrane protein</topology>
    </subcellularLocation>
</comment>
<sequence length="256" mass="28352">MGFCSGCSKFVHYIFDTALFIVGAVIMSMSIYLVASNYNGFVEEWWAWVAIFAGVFLMVAAIIGCFAAHSKKKLILWLYEIIPFVVMVLFIIAAIGASVYFSYTDRLADKTAAELNSLDTDSNTYDVYDDIRQVYGTLWKDQQCNVNCTINNLAAIECTEVICDDGTVEDWMNDWIEDASPGISASSFEVCRELSINAKGIEGSESATSGWCASNTAVISDANDWTLGFMITFWVLSGFLFIVLIANCILISRRKG</sequence>
<keyword evidence="4 5" id="KW-0472">Membrane</keyword>